<accession>A0A9W7EKA8</accession>
<sequence>MSHPAMSSVVPVPLPTPSNQQSSNAPIPQYIEENIVPPTTPNVTFSLPSPLPQSSIPNKLHNSPYGPALSYPRRGFPPSKKTFTPARVLVQTIAAVEHYSDSLLFNCFVKGLKSYAQGKIRTRENIQMAVTFWWITFMRKHVRAWYTETHKPIEKILTDRIKNAFNYSLIHLTSTPFLLLCWCSQFHFGYRLSSRLQLEDSGMILEVMKKYFRTASIVVFKLWRGYTQKQIKIREFADYHRKKRAIRKYIDFTFRGFRDRHKTGVIKVRSLKINKIGTWNMWMIKLKRQLLLKNSLFIYVRLKVKLAFWTWKKDVFICSAYDTVKNNVATKLVKTTLNKWMVEYVKMRQLSVIFARTRAFQMRMLVLPAFEFFREFRIKSIKFKNKVIKNYKLHILHRWKNFTTYGVQQKHLLSTASTHHKIKIFKRFTSTSLEMSRRRIYQDEKVYTQRKRYALKYFSFWHKLSTRRAWWHMSNSKQKIFKRQQTLQKTFLRLKELSAGKTSLRKKFESKIILMHVRLILTRYFFPWREYTGRSIDIKYHIKRRQERRDYDMIWIGKFNKKLLKQTLSPWRQFTKRRVLAHKNFQTVSSSHIHFIKCQSFKSWLNSQTAQNYLTDRFNKVRRLHKHKILTSSLTLWKFERVVHERARLHYFKKLFRAVFTLWSTFMKNSAEKNKRNFKLDEFANKERRKRFLTNLQVYTTERQTQKQHLQQGAKPARSEATSWECDNYDRTANHDHTSLLLKYLHKLCTKTKQQITAAQNNKIADTHYLFRTRQTAISSWTGFTLLSVKSRRNQRQVDAVNKFRAFSRLAQHTEKRIAAHRNMATAKQLYEQNTKQAFLDRLQALTYTVRTERVNIEFAFTRNIQTRALQNMRQHLLQCKESKRKYAVAVQHHRLIIYNHALMSLTRAMQMKKAAAEKAVRHHEKITKRQTFRALQALFVMIHKLETFATITDLKAEKDFYRLSFSMWRAVTKRASNLETFSMTIKNIVTQHSLKVTFNFLQQYYATSKKLTRIMRLQYMKTTRTSWSAWLDYCEHSKIEKSKSKKVIALVTRNKQVAFLVTLKKFLVDRRITRAIERSVRLKLGKRTMERWKGHLKSRQAFRDLLLDRRRAFSANKMCRLALLRIYNLLVGRCFTSLSLYRYYRQEVKRKDTVAFNFSARWLVFRCVRCWKREVSNIRCLKLCDMWRGARMARVGVHVWKSWASKNKRLRSLMNAGVEYHEERVCLEFFSRAKEYTRRRKEEKARQVLAADFVEWRMKVRVLRRIREEKGRRQCNRRMGKRAKEHYCKILVGKCILVWSRAVGVSQNAFAGARKMSEAVDRREVVLVFTAWARFSKSTGKLTRASRVVKETRRRGRLAGGVKSWKRLVERRILQRSFASVVDEVEKKVSIMMGFAAFFTNWKRLRTNDEVLVAHLLKKRRLMLGGIVVGWRKHGLEMKALGILQYRKMRKIVQDRCFRTLVGWTFKSKHKKFKMKIAEEFWKQRKGFSAIRNFERHTRVRLRANLLLSEAVGYHESEMMRAGVAGLGKWRLEGKWRREREKKVKKMVEERRGGLKGAVFWAWHDWAEASAVEKSMNLAANGFMISALLKQVWKEKAEKVRNLRRAVRMYDTCILACCLLQWKECVVVKKEEVRVELAVIRLIGRRVIRMWSKAVVNIKRSRKMMMIGVVGKWRGEVEEILKGRREAEEMWRRRAGKLVEEVWREWRGRVGEWVDMRVRRAEGDEWWRERRVKGALEVLRVVCEERKVRRSGRKKAREFYEEGEKRRVVEKKVETLRVRVVRGGELRLMQFAVGVWCGEVMRGRQFRFMVGLEVVYRQKIESWGQGKMRRGVGAEGMLKVLVRGVLRGVLLKWGERARTLRQFEIVWENWKEVHEEERVRGRRMEEMAAEFRLEMGWRKVGRIVGLWGELVRKRVGARRIGKLAFFEERGLEREAKRWHEERMLGGGWTC</sequence>
<protein>
    <recommendedName>
        <fullName evidence="4">Sfi1 spindle body domain-containing protein</fullName>
    </recommendedName>
</protein>
<dbReference type="EMBL" id="BLQM01000293">
    <property type="protein sequence ID" value="GMH80990.1"/>
    <property type="molecule type" value="Genomic_DNA"/>
</dbReference>
<gene>
    <name evidence="2" type="ORF">TL16_g08784</name>
</gene>
<feature type="region of interest" description="Disordered" evidence="1">
    <location>
        <begin position="1"/>
        <end position="25"/>
    </location>
</feature>
<organism evidence="2 3">
    <name type="scientific">Triparma laevis f. inornata</name>
    <dbReference type="NCBI Taxonomy" id="1714386"/>
    <lineage>
        <taxon>Eukaryota</taxon>
        <taxon>Sar</taxon>
        <taxon>Stramenopiles</taxon>
        <taxon>Ochrophyta</taxon>
        <taxon>Bolidophyceae</taxon>
        <taxon>Parmales</taxon>
        <taxon>Triparmaceae</taxon>
        <taxon>Triparma</taxon>
    </lineage>
</organism>
<evidence type="ECO:0000313" key="3">
    <source>
        <dbReference type="Proteomes" id="UP001162640"/>
    </source>
</evidence>
<comment type="caution">
    <text evidence="2">The sequence shown here is derived from an EMBL/GenBank/DDBJ whole genome shotgun (WGS) entry which is preliminary data.</text>
</comment>
<reference evidence="3" key="1">
    <citation type="journal article" date="2023" name="Commun. Biol.">
        <title>Genome analysis of Parmales, the sister group of diatoms, reveals the evolutionary specialization of diatoms from phago-mixotrophs to photoautotrophs.</title>
        <authorList>
            <person name="Ban H."/>
            <person name="Sato S."/>
            <person name="Yoshikawa S."/>
            <person name="Yamada K."/>
            <person name="Nakamura Y."/>
            <person name="Ichinomiya M."/>
            <person name="Sato N."/>
            <person name="Blanc-Mathieu R."/>
            <person name="Endo H."/>
            <person name="Kuwata A."/>
            <person name="Ogata H."/>
        </authorList>
    </citation>
    <scope>NUCLEOTIDE SEQUENCE [LARGE SCALE GENOMIC DNA]</scope>
</reference>
<evidence type="ECO:0008006" key="4">
    <source>
        <dbReference type="Google" id="ProtNLM"/>
    </source>
</evidence>
<evidence type="ECO:0000256" key="1">
    <source>
        <dbReference type="SAM" id="MobiDB-lite"/>
    </source>
</evidence>
<name>A0A9W7EKA8_9STRA</name>
<dbReference type="Proteomes" id="UP001162640">
    <property type="component" value="Unassembled WGS sequence"/>
</dbReference>
<evidence type="ECO:0000313" key="2">
    <source>
        <dbReference type="EMBL" id="GMH80990.1"/>
    </source>
</evidence>
<proteinExistence type="predicted"/>